<dbReference type="PANTHER" id="PTHR21715:SF0">
    <property type="entry name" value="RH04127P"/>
    <property type="match status" value="1"/>
</dbReference>
<sequence length="934" mass="103690">MGRRSIDSEADSLLSLSDDSDLVSDKGQHLLPPDPDLSEYGRSLGADMKDPDIAWVVQQAFHAPLPASWTEHVDDENRVYYYNYVTGESTWNHPMDSVYRELIALIQKLRRSKPSQEHCAQVLREHLLEVYNRAAGQLGRWSGPYPSEEGDSYYFNEGAQISSWINPMEEFEYEIGIRQAVLYRCILSSTSGQESGTKVEDASPIPALRLPSQAVSHAQEDEDSSARSFHTARESCLSECSALSPALSPTGSESSPSRIRSKVRPARVLTDLAQQVSSMKEDAERGLDDTRTTATTSPKGDHTADPAVSSAASEALKEAQAEELDITFGHTSGMSLPSPLRATSRKAGESRKEQQLGDIQDELEAIESGPSTSAETQAQGNEIKADDDHDGDPVQNIAADEMDVTFGRSSLLPKVPALLPGAAAEDFAEAEKPAEQPVEKLEEFAGPAAEVLAMQPAGKAKPPKPAAQLEVQAATPSAEQSLQPLEEKTQAVRHLAEKRPAKHLPAGNEPAEQPKDRLAGQPEERPGEQPEQRPIERAKARPAKNRFEPRVLPEELKAAEHVAEQPEELPAERPTEQAEQPEKWPAGKLNDQPAQQPPEQPEDWLAEQPQEQQKERPTEQPEEQTAEQPNNQTTEQPEERQAEEQPAEQPDDQPTEQPEERPEEPAQQLPDDRLPEQPEDERPAKPPEERPAEPEERPAEQPEERLTEQPEEPAEQLEELADPAEQPEERPTEQPEEPLEEPAEQPEEPAEQPQSEEPAEQPEERPTEQPTEQPEEPAEQLEEPAEQPEEPAEQAQPEEPAEQPEERLTEQPQKPAEQLEERLTEQPQKPAEQLEELAEQSEEPAEQLEERPTEQREVRTAEQPEERPTEQPKEQPEERSAENAAAQPAEPAVGQLAGLGTWKAPCDSEGVSEQASSLTNVEDSELFQEPEELV</sequence>
<dbReference type="PANTHER" id="PTHR21715">
    <property type="entry name" value="RH04127P"/>
    <property type="match status" value="1"/>
</dbReference>
<feature type="compositionally biased region" description="Low complexity" evidence="1">
    <location>
        <begin position="626"/>
        <end position="635"/>
    </location>
</feature>
<dbReference type="InterPro" id="IPR001202">
    <property type="entry name" value="WW_dom"/>
</dbReference>
<feature type="compositionally biased region" description="Acidic residues" evidence="1">
    <location>
        <begin position="773"/>
        <end position="792"/>
    </location>
</feature>
<feature type="compositionally biased region" description="Basic and acidic residues" evidence="1">
    <location>
        <begin position="346"/>
        <end position="355"/>
    </location>
</feature>
<feature type="compositionally biased region" description="Polar residues" evidence="1">
    <location>
        <begin position="911"/>
        <end position="921"/>
    </location>
</feature>
<comment type="caution">
    <text evidence="3">The sequence shown here is derived from an EMBL/GenBank/DDBJ whole genome shotgun (WGS) entry which is preliminary data.</text>
</comment>
<name>A0AA36NAB0_9DINO</name>
<evidence type="ECO:0000313" key="3">
    <source>
        <dbReference type="EMBL" id="CAJ1404975.1"/>
    </source>
</evidence>
<feature type="compositionally biased region" description="Basic and acidic residues" evidence="1">
    <location>
        <begin position="512"/>
        <end position="582"/>
    </location>
</feature>
<feature type="compositionally biased region" description="Acidic residues" evidence="1">
    <location>
        <begin position="734"/>
        <end position="750"/>
    </location>
</feature>
<evidence type="ECO:0000313" key="4">
    <source>
        <dbReference type="Proteomes" id="UP001178507"/>
    </source>
</evidence>
<gene>
    <name evidence="3" type="ORF">EVOR1521_LOCUS27326</name>
</gene>
<feature type="compositionally biased region" description="Polar residues" evidence="1">
    <location>
        <begin position="474"/>
        <end position="483"/>
    </location>
</feature>
<feature type="region of interest" description="Disordered" evidence="1">
    <location>
        <begin position="242"/>
        <end position="399"/>
    </location>
</feature>
<feature type="compositionally biased region" description="Acidic residues" evidence="1">
    <location>
        <begin position="645"/>
        <end position="654"/>
    </location>
</feature>
<feature type="compositionally biased region" description="Basic and acidic residues" evidence="1">
    <location>
        <begin position="848"/>
        <end position="881"/>
    </location>
</feature>
<evidence type="ECO:0000259" key="2">
    <source>
        <dbReference type="PROSITE" id="PS50020"/>
    </source>
</evidence>
<dbReference type="AlphaFoldDB" id="A0AA36NAB0"/>
<proteinExistence type="predicted"/>
<feature type="compositionally biased region" description="Basic and acidic residues" evidence="1">
    <location>
        <begin position="279"/>
        <end position="291"/>
    </location>
</feature>
<feature type="compositionally biased region" description="Polar residues" evidence="1">
    <location>
        <begin position="369"/>
        <end position="380"/>
    </location>
</feature>
<feature type="compositionally biased region" description="Acidic residues" evidence="1">
    <location>
        <begin position="709"/>
        <end position="726"/>
    </location>
</feature>
<dbReference type="SMART" id="SM00456">
    <property type="entry name" value="WW"/>
    <property type="match status" value="1"/>
</dbReference>
<feature type="region of interest" description="Disordered" evidence="1">
    <location>
        <begin position="17"/>
        <end position="43"/>
    </location>
</feature>
<feature type="domain" description="WW" evidence="2">
    <location>
        <begin position="63"/>
        <end position="96"/>
    </location>
</feature>
<feature type="compositionally biased region" description="Low complexity" evidence="1">
    <location>
        <begin position="882"/>
        <end position="892"/>
    </location>
</feature>
<feature type="compositionally biased region" description="Polar residues" evidence="1">
    <location>
        <begin position="247"/>
        <end position="258"/>
    </location>
</feature>
<dbReference type="InterPro" id="IPR036020">
    <property type="entry name" value="WW_dom_sf"/>
</dbReference>
<feature type="region of interest" description="Disordered" evidence="1">
    <location>
        <begin position="455"/>
        <end position="934"/>
    </location>
</feature>
<organism evidence="3 4">
    <name type="scientific">Effrenium voratum</name>
    <dbReference type="NCBI Taxonomy" id="2562239"/>
    <lineage>
        <taxon>Eukaryota</taxon>
        <taxon>Sar</taxon>
        <taxon>Alveolata</taxon>
        <taxon>Dinophyceae</taxon>
        <taxon>Suessiales</taxon>
        <taxon>Symbiodiniaceae</taxon>
        <taxon>Effrenium</taxon>
    </lineage>
</organism>
<protein>
    <recommendedName>
        <fullName evidence="2">WW domain-containing protein</fullName>
    </recommendedName>
</protein>
<feature type="compositionally biased region" description="Acidic residues" evidence="1">
    <location>
        <begin position="922"/>
        <end position="934"/>
    </location>
</feature>
<evidence type="ECO:0000256" key="1">
    <source>
        <dbReference type="SAM" id="MobiDB-lite"/>
    </source>
</evidence>
<reference evidence="3" key="1">
    <citation type="submission" date="2023-08" db="EMBL/GenBank/DDBJ databases">
        <authorList>
            <person name="Chen Y."/>
            <person name="Shah S."/>
            <person name="Dougan E. K."/>
            <person name="Thang M."/>
            <person name="Chan C."/>
        </authorList>
    </citation>
    <scope>NUCLEOTIDE SEQUENCE</scope>
</reference>
<keyword evidence="4" id="KW-1185">Reference proteome</keyword>
<dbReference type="PROSITE" id="PS50020">
    <property type="entry name" value="WW_DOMAIN_2"/>
    <property type="match status" value="1"/>
</dbReference>
<dbReference type="EMBL" id="CAUJNA010003564">
    <property type="protein sequence ID" value="CAJ1404975.1"/>
    <property type="molecule type" value="Genomic_DNA"/>
</dbReference>
<feature type="compositionally biased region" description="Acidic residues" evidence="1">
    <location>
        <begin position="833"/>
        <end position="847"/>
    </location>
</feature>
<dbReference type="Gene3D" id="2.20.70.10">
    <property type="match status" value="1"/>
</dbReference>
<dbReference type="CDD" id="cd00201">
    <property type="entry name" value="WW"/>
    <property type="match status" value="1"/>
</dbReference>
<feature type="compositionally biased region" description="Basic and acidic residues" evidence="1">
    <location>
        <begin position="658"/>
        <end position="708"/>
    </location>
</feature>
<dbReference type="Proteomes" id="UP001178507">
    <property type="component" value="Unassembled WGS sequence"/>
</dbReference>
<dbReference type="InterPro" id="IPR053233">
    <property type="entry name" value="ABRA-related"/>
</dbReference>
<dbReference type="PROSITE" id="PS01159">
    <property type="entry name" value="WW_DOMAIN_1"/>
    <property type="match status" value="2"/>
</dbReference>
<feature type="compositionally biased region" description="Basic and acidic residues" evidence="1">
    <location>
        <begin position="485"/>
        <end position="499"/>
    </location>
</feature>
<dbReference type="SUPFAM" id="SSF51045">
    <property type="entry name" value="WW domain"/>
    <property type="match status" value="1"/>
</dbReference>
<dbReference type="Pfam" id="PF00397">
    <property type="entry name" value="WW"/>
    <property type="match status" value="1"/>
</dbReference>
<accession>A0AA36NAB0</accession>